<dbReference type="Proteomes" id="UP000754563">
    <property type="component" value="Unassembled WGS sequence"/>
</dbReference>
<sequence length="1301" mass="138914">MKRNAFLNSRIRNTSILLGFVFLFLFFFSTSLHTSKAAINETINFQGKLVDQSDGTNFTGACSTSCDFRFRIYDASSGGSLLWEETQSSVTINDGIFNVALGSSTPFDDAAFPSMSFDRDDLYFQIEIDADGAGGTYEEVFDSPRIRFTAVPYAMHALTAENIAGINSNGFVQIAPSSTQTTGDTTSTIIDINEDGSNTPDLLNLAVAGSSRFTISNDGSIDINTLASTGDGFNLDTSSITTGDGFQLTFDSSNLTSGFAFRIDDNGTNRFTIGDSGALAWLGGSGVNATLTTGSATDLVNILTGNLKVGDGSPSVALNGEDAYIEGTFEVDGTSDFGDNVDFNNNQLIEARIENLASAPTCDAPSQGRIYHNTTANLSYICNGTSWNQIESPSVVLAQYYDNSGGTDLNIGTPTLIGWDSEAREDVGITHDTAVNNSRVTLDEAGWYRLDYNIGIENQDTGGGSTLIDIRCRVRLNGSTYLTPGTSYSFAPGGNGNPSEMSNTGNLIFQTSSSNEYYEILCDGVGQGINSTSALTIAGESWIITEKIDGTTATSTSTVDLDAVYANDSDKILGVSDGAGLEFLSSSTGNISFDLQSTGDFILQDNNTTFLTIDDSGGFDYTLDATDNPSFVLNNLGSGSFRVNDVASDTTPFIIDADGNVGIGELTPAAVLEVVGDSRFGDGTNYGSFDGDGDLLFSGTADYLVEDDDYAFRSQTDEDAGLLFNATDGEFQFLDTAASSIFEIGALNGVNAGIITAPNLTNCDILYTDATGQFQCGTDEGAVFDVYDNTGGQNFTTAITINLDTIRRDQANYSLAADVITVNSDGTYNITYTCSSTATQNNRTGSSCWIERDTGGGFTEVDGSRCYAYHRVTATGDDSCTRSIIEDLSAGDDFRLRTEQFTGGAVLSTLADGSSMTFQKLIAPGADLAEIYYTNDENIEAGDVVSIDPALYAGVKKADYKDGSSILGIISTQPGQVIGHEKKESQGRPVLLALTGRVPVKMDPESEPIEPGDFISVSDSLLGYGKKATQNGITIGKALESWEFKPEDPRDTVMVFVGVNSSQVQNSLLDIDSNSFNNSNTFDYSDSDLELLSEMIIGSNTMNFTNSHLRIASLEISNDAWFNGSVVIKNHVTFGSDSVGQAIIAKGDREVEVDFEERYEKPPIITLTLVDESPVRYYLDDVGSRGFTIKINASTNKDLLFNWHSFSSISDSPSVSKSYGDNNNNNNNNGDTNDQIVITPSPTPTSTPTPSLSPSPTPIASPTPQPDETTDELAQEPTIPIEEQPTSLENASQEPEENDTN</sequence>
<proteinExistence type="predicted"/>
<feature type="region of interest" description="Disordered" evidence="1">
    <location>
        <begin position="1211"/>
        <end position="1301"/>
    </location>
</feature>
<comment type="caution">
    <text evidence="2">The sequence shown here is derived from an EMBL/GenBank/DDBJ whole genome shotgun (WGS) entry which is preliminary data.</text>
</comment>
<feature type="compositionally biased region" description="Pro residues" evidence="1">
    <location>
        <begin position="1241"/>
        <end position="1265"/>
    </location>
</feature>
<accession>A0A955L8W2</accession>
<name>A0A955L8W2_9BACT</name>
<evidence type="ECO:0000256" key="1">
    <source>
        <dbReference type="SAM" id="MobiDB-lite"/>
    </source>
</evidence>
<evidence type="ECO:0000313" key="3">
    <source>
        <dbReference type="Proteomes" id="UP000754563"/>
    </source>
</evidence>
<gene>
    <name evidence="2" type="ORF">KC717_03260</name>
</gene>
<dbReference type="Gene3D" id="2.40.300.10">
    <property type="entry name" value="Head decoration protein D"/>
    <property type="match status" value="1"/>
</dbReference>
<evidence type="ECO:0000313" key="2">
    <source>
        <dbReference type="EMBL" id="MCA9385641.1"/>
    </source>
</evidence>
<reference evidence="2" key="2">
    <citation type="journal article" date="2021" name="Microbiome">
        <title>Successional dynamics and alternative stable states in a saline activated sludge microbial community over 9 years.</title>
        <authorList>
            <person name="Wang Y."/>
            <person name="Ye J."/>
            <person name="Ju F."/>
            <person name="Liu L."/>
            <person name="Boyd J.A."/>
            <person name="Deng Y."/>
            <person name="Parks D.H."/>
            <person name="Jiang X."/>
            <person name="Yin X."/>
            <person name="Woodcroft B.J."/>
            <person name="Tyson G.W."/>
            <person name="Hugenholtz P."/>
            <person name="Polz M.F."/>
            <person name="Zhang T."/>
        </authorList>
    </citation>
    <scope>NUCLEOTIDE SEQUENCE</scope>
    <source>
        <strain evidence="2">HKST-UBA11</strain>
    </source>
</reference>
<protein>
    <submittedName>
        <fullName evidence="2">Uncharacterized protein</fullName>
    </submittedName>
</protein>
<reference evidence="2" key="1">
    <citation type="submission" date="2020-04" db="EMBL/GenBank/DDBJ databases">
        <authorList>
            <person name="Zhang T."/>
        </authorList>
    </citation>
    <scope>NUCLEOTIDE SEQUENCE</scope>
    <source>
        <strain evidence="2">HKST-UBA11</strain>
    </source>
</reference>
<dbReference type="EMBL" id="JAGQLH010000033">
    <property type="protein sequence ID" value="MCA9385641.1"/>
    <property type="molecule type" value="Genomic_DNA"/>
</dbReference>
<organism evidence="2 3">
    <name type="scientific">Candidatus Dojkabacteria bacterium</name>
    <dbReference type="NCBI Taxonomy" id="2099670"/>
    <lineage>
        <taxon>Bacteria</taxon>
        <taxon>Candidatus Dojkabacteria</taxon>
    </lineage>
</organism>
<feature type="compositionally biased region" description="Low complexity" evidence="1">
    <location>
        <begin position="1211"/>
        <end position="1229"/>
    </location>
</feature>
<feature type="compositionally biased region" description="Polar residues" evidence="1">
    <location>
        <begin position="1284"/>
        <end position="1293"/>
    </location>
</feature>